<accession>A0ABY4NXM5</accession>
<dbReference type="Proteomes" id="UP000830158">
    <property type="component" value="Chromosome"/>
</dbReference>
<dbReference type="PROSITE" id="PS50801">
    <property type="entry name" value="STAS"/>
    <property type="match status" value="1"/>
</dbReference>
<dbReference type="InterPro" id="IPR036513">
    <property type="entry name" value="STAS_dom_sf"/>
</dbReference>
<dbReference type="Gene3D" id="3.30.750.24">
    <property type="entry name" value="STAS domain"/>
    <property type="match status" value="1"/>
</dbReference>
<dbReference type="SUPFAM" id="SSF52091">
    <property type="entry name" value="SpoIIaa-like"/>
    <property type="match status" value="1"/>
</dbReference>
<sequence>MSRTIEIAVEHASAGCSILRMAGELDRSTVPALIDQGMALLDTGHHYLVLDLSRVTFCDSSGADVFLVLGRTAEERGGSLVLAGFGGLIQRLLERAGLIGVLPTTITVRDAVARFDSAAAEGAGF</sequence>
<proteinExistence type="predicted"/>
<keyword evidence="3" id="KW-1185">Reference proteome</keyword>
<evidence type="ECO:0000259" key="1">
    <source>
        <dbReference type="PROSITE" id="PS50801"/>
    </source>
</evidence>
<feature type="domain" description="STAS" evidence="1">
    <location>
        <begin position="15"/>
        <end position="115"/>
    </location>
</feature>
<dbReference type="RefSeq" id="WP_094003122.1">
    <property type="nucleotide sequence ID" value="NZ_CP091196.1"/>
</dbReference>
<name>A0ABY4NXM5_9PSEU</name>
<dbReference type="PANTHER" id="PTHR33495">
    <property type="entry name" value="ANTI-SIGMA FACTOR ANTAGONIST TM_1081-RELATED-RELATED"/>
    <property type="match status" value="1"/>
</dbReference>
<dbReference type="InterPro" id="IPR002645">
    <property type="entry name" value="STAS_dom"/>
</dbReference>
<dbReference type="EMBL" id="CP091196">
    <property type="protein sequence ID" value="UQS24815.1"/>
    <property type="molecule type" value="Genomic_DNA"/>
</dbReference>
<evidence type="ECO:0000313" key="3">
    <source>
        <dbReference type="Proteomes" id="UP000830158"/>
    </source>
</evidence>
<reference evidence="2" key="1">
    <citation type="submission" date="2022-01" db="EMBL/GenBank/DDBJ databases">
        <title>PSI-footprinting approach for the identification of protein synthesis inhibitor producers.</title>
        <authorList>
            <person name="Handel F."/>
            <person name="Kulik A."/>
            <person name="Wex K.W."/>
            <person name="Berscheid A."/>
            <person name="Saur J.S."/>
            <person name="Winkler A."/>
            <person name="Wibberg D."/>
            <person name="Kalinowski J."/>
            <person name="Broetz-Oesterhelt H."/>
            <person name="Mast Y."/>
        </authorList>
    </citation>
    <scope>NUCLEOTIDE SEQUENCE</scope>
    <source>
        <strain evidence="2">KNN 49.3e</strain>
    </source>
</reference>
<dbReference type="InterPro" id="IPR058548">
    <property type="entry name" value="MlaB-like_STAS"/>
</dbReference>
<dbReference type="Pfam" id="PF13466">
    <property type="entry name" value="STAS_2"/>
    <property type="match status" value="1"/>
</dbReference>
<organism evidence="2 3">
    <name type="scientific">Amycolatopsis thermalba</name>
    <dbReference type="NCBI Taxonomy" id="944492"/>
    <lineage>
        <taxon>Bacteria</taxon>
        <taxon>Bacillati</taxon>
        <taxon>Actinomycetota</taxon>
        <taxon>Actinomycetes</taxon>
        <taxon>Pseudonocardiales</taxon>
        <taxon>Pseudonocardiaceae</taxon>
        <taxon>Amycolatopsis</taxon>
    </lineage>
</organism>
<gene>
    <name evidence="2" type="ORF">L1857_19330</name>
</gene>
<evidence type="ECO:0000313" key="2">
    <source>
        <dbReference type="EMBL" id="UQS24815.1"/>
    </source>
</evidence>
<dbReference type="CDD" id="cd07043">
    <property type="entry name" value="STAS_anti-anti-sigma_factors"/>
    <property type="match status" value="1"/>
</dbReference>
<dbReference type="PANTHER" id="PTHR33495:SF2">
    <property type="entry name" value="ANTI-SIGMA FACTOR ANTAGONIST TM_1081-RELATED"/>
    <property type="match status" value="1"/>
</dbReference>
<protein>
    <submittedName>
        <fullName evidence="2">STAS domain-containing protein</fullName>
    </submittedName>
</protein>